<dbReference type="InterPro" id="IPR022715">
    <property type="entry name" value="DUF2671"/>
</dbReference>
<dbReference type="EMBL" id="CP112932">
    <property type="protein sequence ID" value="WPY00311.1"/>
    <property type="molecule type" value="Genomic_DNA"/>
</dbReference>
<dbReference type="Pfam" id="PF10877">
    <property type="entry name" value="DUF2671"/>
    <property type="match status" value="1"/>
</dbReference>
<sequence>MQKGKDIIKIKDDILQSTVQNNNEEQWVFSDLKYICSSTGLITESLQKGFDIAQLPNGDVIVTEVKTVNIRYSWDKKKQKMIKINQE</sequence>
<evidence type="ECO:0000313" key="2">
    <source>
        <dbReference type="Proteomes" id="UP001326613"/>
    </source>
</evidence>
<accession>A0ABZ0US22</accession>
<dbReference type="RefSeq" id="WP_323738396.1">
    <property type="nucleotide sequence ID" value="NZ_CP112932.1"/>
</dbReference>
<reference evidence="1 2" key="1">
    <citation type="submission" date="2022-10" db="EMBL/GenBank/DDBJ databases">
        <title>Host association and intracellularity evolved multiple times independently in the Rickettsiales.</title>
        <authorList>
            <person name="Castelli M."/>
            <person name="Nardi T."/>
            <person name="Gammuto L."/>
            <person name="Bellinzona G."/>
            <person name="Sabaneyeva E."/>
            <person name="Potekhin A."/>
            <person name="Serra V."/>
            <person name="Petroni G."/>
            <person name="Sassera D."/>
        </authorList>
    </citation>
    <scope>NUCLEOTIDE SEQUENCE [LARGE SCALE GENOMIC DNA]</scope>
    <source>
        <strain evidence="1 2">Kr 154-4</strain>
    </source>
</reference>
<name>A0ABZ0US22_9RICK</name>
<organism evidence="1 2">
    <name type="scientific">Candidatus Trichorickettsia mobilis</name>
    <dbReference type="NCBI Taxonomy" id="1346319"/>
    <lineage>
        <taxon>Bacteria</taxon>
        <taxon>Pseudomonadati</taxon>
        <taxon>Pseudomonadota</taxon>
        <taxon>Alphaproteobacteria</taxon>
        <taxon>Rickettsiales</taxon>
        <taxon>Rickettsiaceae</taxon>
        <taxon>Rickettsieae</taxon>
        <taxon>Candidatus Trichorickettsia</taxon>
    </lineage>
</organism>
<gene>
    <name evidence="1" type="ORF">Trichorick_00183</name>
</gene>
<evidence type="ECO:0000313" key="1">
    <source>
        <dbReference type="EMBL" id="WPY00311.1"/>
    </source>
</evidence>
<proteinExistence type="predicted"/>
<protein>
    <submittedName>
        <fullName evidence="1">DUF2671 domain-containing protein</fullName>
    </submittedName>
</protein>
<keyword evidence="2" id="KW-1185">Reference proteome</keyword>
<dbReference type="Proteomes" id="UP001326613">
    <property type="component" value="Chromosome"/>
</dbReference>